<accession>A0A371FB77</accession>
<keyword evidence="1" id="KW-0472">Membrane</keyword>
<dbReference type="AlphaFoldDB" id="A0A371FB77"/>
<dbReference type="GO" id="GO:0016020">
    <property type="term" value="C:membrane"/>
    <property type="evidence" value="ECO:0007669"/>
    <property type="project" value="TreeGrafter"/>
</dbReference>
<evidence type="ECO:0000313" key="3">
    <source>
        <dbReference type="Proteomes" id="UP000257109"/>
    </source>
</evidence>
<dbReference type="PANTHER" id="PTHR31414:SF19">
    <property type="entry name" value="TRANSMEMBRANE PROTEIN"/>
    <property type="match status" value="1"/>
</dbReference>
<feature type="transmembrane region" description="Helical" evidence="1">
    <location>
        <begin position="34"/>
        <end position="58"/>
    </location>
</feature>
<sequence>MCHRYVAHLVVLTVNLVTLVAALVLMLLHWRPGFIIIIICFWILTSLCWFLTGFDFFLHTFANDACSAFEDFEENPQNSSLGSMLPCIKESFSGKLIAEIGYTIHRFIVQLNSNISVAYRFLGVSEDNEALVGIMKICDPFSGNSNLSYVPQSCPQDAVPIGDISKILARFTCHKKGTREECRKEGRFLPETAYNMAHAYSRSIQDLLDIYPDLQILSKCTVVRNKVAEIVSQHCRPIRISTRLLWSSMLSLSIIMVLLVFTWVVETLQCWVKPLSICSRIARSI</sequence>
<feature type="transmembrane region" description="Helical" evidence="1">
    <location>
        <begin position="244"/>
        <end position="265"/>
    </location>
</feature>
<evidence type="ECO:0000256" key="1">
    <source>
        <dbReference type="SAM" id="Phobius"/>
    </source>
</evidence>
<feature type="transmembrane region" description="Helical" evidence="1">
    <location>
        <begin position="7"/>
        <end position="28"/>
    </location>
</feature>
<evidence type="ECO:0000313" key="2">
    <source>
        <dbReference type="EMBL" id="RDX75550.1"/>
    </source>
</evidence>
<keyword evidence="1" id="KW-0812">Transmembrane</keyword>
<dbReference type="Proteomes" id="UP000257109">
    <property type="component" value="Unassembled WGS sequence"/>
</dbReference>
<dbReference type="InterPro" id="IPR040283">
    <property type="entry name" value="DDB_G0292058-like"/>
</dbReference>
<proteinExistence type="predicted"/>
<feature type="non-terminal residue" evidence="2">
    <location>
        <position position="1"/>
    </location>
</feature>
<protein>
    <submittedName>
        <fullName evidence="2">Uncharacterized protein</fullName>
    </submittedName>
</protein>
<keyword evidence="1" id="KW-1133">Transmembrane helix</keyword>
<dbReference type="PANTHER" id="PTHR31414">
    <property type="entry name" value="TRANSMEMBRANE PROTEIN DDB_G0292058"/>
    <property type="match status" value="1"/>
</dbReference>
<dbReference type="EMBL" id="QJKJ01009806">
    <property type="protein sequence ID" value="RDX75550.1"/>
    <property type="molecule type" value="Genomic_DNA"/>
</dbReference>
<name>A0A371FB77_MUCPR</name>
<comment type="caution">
    <text evidence="2">The sequence shown here is derived from an EMBL/GenBank/DDBJ whole genome shotgun (WGS) entry which is preliminary data.</text>
</comment>
<keyword evidence="3" id="KW-1185">Reference proteome</keyword>
<dbReference type="OrthoDB" id="1056237at2759"/>
<reference evidence="2" key="1">
    <citation type="submission" date="2018-05" db="EMBL/GenBank/DDBJ databases">
        <title>Draft genome of Mucuna pruriens seed.</title>
        <authorList>
            <person name="Nnadi N.E."/>
            <person name="Vos R."/>
            <person name="Hasami M.H."/>
            <person name="Devisetty U.K."/>
            <person name="Aguiy J.C."/>
        </authorList>
    </citation>
    <scope>NUCLEOTIDE SEQUENCE [LARGE SCALE GENOMIC DNA]</scope>
    <source>
        <strain evidence="2">JCA_2017</strain>
    </source>
</reference>
<organism evidence="2 3">
    <name type="scientific">Mucuna pruriens</name>
    <name type="common">Velvet bean</name>
    <name type="synonym">Dolichos pruriens</name>
    <dbReference type="NCBI Taxonomy" id="157652"/>
    <lineage>
        <taxon>Eukaryota</taxon>
        <taxon>Viridiplantae</taxon>
        <taxon>Streptophyta</taxon>
        <taxon>Embryophyta</taxon>
        <taxon>Tracheophyta</taxon>
        <taxon>Spermatophyta</taxon>
        <taxon>Magnoliopsida</taxon>
        <taxon>eudicotyledons</taxon>
        <taxon>Gunneridae</taxon>
        <taxon>Pentapetalae</taxon>
        <taxon>rosids</taxon>
        <taxon>fabids</taxon>
        <taxon>Fabales</taxon>
        <taxon>Fabaceae</taxon>
        <taxon>Papilionoideae</taxon>
        <taxon>50 kb inversion clade</taxon>
        <taxon>NPAAA clade</taxon>
        <taxon>indigoferoid/millettioid clade</taxon>
        <taxon>Phaseoleae</taxon>
        <taxon>Mucuna</taxon>
    </lineage>
</organism>
<dbReference type="STRING" id="157652.A0A371FB77"/>
<gene>
    <name evidence="2" type="ORF">CR513_44554</name>
</gene>